<sequence length="399" mass="44564">MSQTQPPLRLKKNEERRLRAGHLWVYSNEIDIKQTPLKDLEPGSAVSIEDSRGHAIGSGYVNPHSLICARLVSRDPKYTLDKSLLVHRINIALSLRDTVFSAPFYRLVHGEGDSLPGLVVDRFGEVLVVQITTAGMERHKGDIVEALQQVLKPTAIVLRNDTASRQLEGLESYIDTAHGLLPDELVIEENGARFAIDPLGGQKTGWFFDHRMNRARMQHYVKDRRVLDVFSYIGGWGIEAAVAGASEVMCVDASQSAIDRIHQNAELNGLGDTVASLQGDAFEALKNLRQARERFDVVIIDPPAFIKRKKDFKEGLNAYHRINQMAMQVLNKGGYLVSASCSWHLKHDQLRDTLLKASRHVDRAAQIIEQGHQGPDHPVHPAITETDYLKAFIARVLAN</sequence>
<organism evidence="9">
    <name type="scientific">hydrothermal vent metagenome</name>
    <dbReference type="NCBI Taxonomy" id="652676"/>
    <lineage>
        <taxon>unclassified sequences</taxon>
        <taxon>metagenomes</taxon>
        <taxon>ecological metagenomes</taxon>
    </lineage>
</organism>
<dbReference type="InterPro" id="IPR029063">
    <property type="entry name" value="SAM-dependent_MTases_sf"/>
</dbReference>
<dbReference type="GO" id="GO:0032259">
    <property type="term" value="P:methylation"/>
    <property type="evidence" value="ECO:0007669"/>
    <property type="project" value="UniProtKB-KW"/>
</dbReference>
<dbReference type="Pfam" id="PF17785">
    <property type="entry name" value="PUA_3"/>
    <property type="match status" value="1"/>
</dbReference>
<dbReference type="Gene3D" id="3.40.50.150">
    <property type="entry name" value="Vaccinia Virus protein VP39"/>
    <property type="match status" value="1"/>
</dbReference>
<dbReference type="GO" id="GO:0008168">
    <property type="term" value="F:methyltransferase activity"/>
    <property type="evidence" value="ECO:0007669"/>
    <property type="project" value="UniProtKB-KW"/>
</dbReference>
<dbReference type="PANTHER" id="PTHR42873:SF1">
    <property type="entry name" value="S-ADENOSYLMETHIONINE-DEPENDENT METHYLTRANSFERASE DOMAIN-CONTAINING PROTEIN"/>
    <property type="match status" value="1"/>
</dbReference>
<dbReference type="InterPro" id="IPR015947">
    <property type="entry name" value="PUA-like_sf"/>
</dbReference>
<dbReference type="CDD" id="cd02440">
    <property type="entry name" value="AdoMet_MTases"/>
    <property type="match status" value="1"/>
</dbReference>
<protein>
    <submittedName>
        <fullName evidence="9">23S rRNA (Cytosine(1962)-C(5))-methyltransferase</fullName>
        <ecNumber evidence="9">2.1.1.191</ecNumber>
    </submittedName>
</protein>
<dbReference type="PROSITE" id="PS50890">
    <property type="entry name" value="PUA"/>
    <property type="match status" value="1"/>
</dbReference>
<keyword evidence="2" id="KW-0963">Cytoplasm</keyword>
<reference evidence="9" key="1">
    <citation type="submission" date="2018-06" db="EMBL/GenBank/DDBJ databases">
        <authorList>
            <person name="Zhirakovskaya E."/>
        </authorList>
    </citation>
    <scope>NUCLEOTIDE SEQUENCE</scope>
</reference>
<dbReference type="PANTHER" id="PTHR42873">
    <property type="entry name" value="RIBOSOMAL RNA LARGE SUBUNIT METHYLTRANSFERASE"/>
    <property type="match status" value="1"/>
</dbReference>
<evidence type="ECO:0000313" key="9">
    <source>
        <dbReference type="EMBL" id="VAW97059.1"/>
    </source>
</evidence>
<comment type="subcellular location">
    <subcellularLocation>
        <location evidence="1">Cytoplasm</location>
    </subcellularLocation>
</comment>
<evidence type="ECO:0000256" key="5">
    <source>
        <dbReference type="ARBA" id="ARBA00022691"/>
    </source>
</evidence>
<dbReference type="AlphaFoldDB" id="A0A3B1AFJ8"/>
<keyword evidence="5" id="KW-0949">S-adenosyl-L-methionine</keyword>
<feature type="domain" description="S-adenosylmethionine-dependent methyltransferase" evidence="7">
    <location>
        <begin position="185"/>
        <end position="350"/>
    </location>
</feature>
<dbReference type="Gene3D" id="2.30.130.10">
    <property type="entry name" value="PUA domain"/>
    <property type="match status" value="1"/>
</dbReference>
<evidence type="ECO:0000256" key="1">
    <source>
        <dbReference type="ARBA" id="ARBA00004496"/>
    </source>
</evidence>
<comment type="similarity">
    <text evidence="6">Belongs to the methyltransferase superfamily. RlmI family.</text>
</comment>
<dbReference type="Gene3D" id="3.30.750.80">
    <property type="entry name" value="RNA methyltransferase domain (HRMD) like"/>
    <property type="match status" value="1"/>
</dbReference>
<dbReference type="GO" id="GO:0005737">
    <property type="term" value="C:cytoplasm"/>
    <property type="evidence" value="ECO:0007669"/>
    <property type="project" value="UniProtKB-SubCell"/>
</dbReference>
<gene>
    <name evidence="9" type="ORF">MNBD_GAMMA20-1207</name>
</gene>
<dbReference type="SUPFAM" id="SSF88697">
    <property type="entry name" value="PUA domain-like"/>
    <property type="match status" value="1"/>
</dbReference>
<accession>A0A3B1AFJ8</accession>
<dbReference type="Pfam" id="PF10672">
    <property type="entry name" value="Methyltrans_SAM"/>
    <property type="match status" value="1"/>
</dbReference>
<dbReference type="InterPro" id="IPR036974">
    <property type="entry name" value="PUA_sf"/>
</dbReference>
<dbReference type="InterPro" id="IPR019614">
    <property type="entry name" value="SAM-dep_methyl-trfase"/>
</dbReference>
<evidence type="ECO:0000256" key="6">
    <source>
        <dbReference type="ARBA" id="ARBA00038091"/>
    </source>
</evidence>
<dbReference type="SUPFAM" id="SSF53335">
    <property type="entry name" value="S-adenosyl-L-methionine-dependent methyltransferases"/>
    <property type="match status" value="1"/>
</dbReference>
<keyword evidence="3 9" id="KW-0489">Methyltransferase</keyword>
<dbReference type="CDD" id="cd21153">
    <property type="entry name" value="PUA_RlmI"/>
    <property type="match status" value="1"/>
</dbReference>
<dbReference type="GO" id="GO:0003723">
    <property type="term" value="F:RNA binding"/>
    <property type="evidence" value="ECO:0007669"/>
    <property type="project" value="InterPro"/>
</dbReference>
<evidence type="ECO:0000256" key="3">
    <source>
        <dbReference type="ARBA" id="ARBA00022603"/>
    </source>
</evidence>
<proteinExistence type="inferred from homology"/>
<dbReference type="CDD" id="cd11572">
    <property type="entry name" value="RlmI_M_like"/>
    <property type="match status" value="1"/>
</dbReference>
<dbReference type="EC" id="2.1.1.191" evidence="9"/>
<feature type="domain" description="RlmI-like PUA" evidence="8">
    <location>
        <begin position="8"/>
        <end position="74"/>
    </location>
</feature>
<evidence type="ECO:0000256" key="4">
    <source>
        <dbReference type="ARBA" id="ARBA00022679"/>
    </source>
</evidence>
<evidence type="ECO:0000259" key="8">
    <source>
        <dbReference type="Pfam" id="PF17785"/>
    </source>
</evidence>
<name>A0A3B1AFJ8_9ZZZZ</name>
<dbReference type="InterPro" id="IPR041532">
    <property type="entry name" value="RlmI-like_PUA"/>
</dbReference>
<dbReference type="EMBL" id="UOFU01000110">
    <property type="protein sequence ID" value="VAW97059.1"/>
    <property type="molecule type" value="Genomic_DNA"/>
</dbReference>
<evidence type="ECO:0000259" key="7">
    <source>
        <dbReference type="Pfam" id="PF10672"/>
    </source>
</evidence>
<evidence type="ECO:0000256" key="2">
    <source>
        <dbReference type="ARBA" id="ARBA00022490"/>
    </source>
</evidence>
<keyword evidence="4 9" id="KW-0808">Transferase</keyword>